<protein>
    <submittedName>
        <fullName evidence="2 3">Uncharacterized protein</fullName>
    </submittedName>
</protein>
<sequence>MTSTSRHMILLKNHNTHSKRNHEIQKQDHSTRFKKIQKHTHPVQSAARHPDPADRLVHEHGQRRLRAKWWGRRRRREEMRASWGWERERDAREREEGGVEAVGSGAVHRGVLARGGWWGGSRRGGTLAELKKIE</sequence>
<evidence type="ECO:0000313" key="2">
    <source>
        <dbReference type="EMBL" id="PNT60885.1"/>
    </source>
</evidence>
<gene>
    <name evidence="2" type="ORF">BRADI_5g07630v3</name>
</gene>
<accession>A0A2K2CFT2</accession>
<organism evidence="2">
    <name type="scientific">Brachypodium distachyon</name>
    <name type="common">Purple false brome</name>
    <name type="synonym">Trachynia distachya</name>
    <dbReference type="NCBI Taxonomy" id="15368"/>
    <lineage>
        <taxon>Eukaryota</taxon>
        <taxon>Viridiplantae</taxon>
        <taxon>Streptophyta</taxon>
        <taxon>Embryophyta</taxon>
        <taxon>Tracheophyta</taxon>
        <taxon>Spermatophyta</taxon>
        <taxon>Magnoliopsida</taxon>
        <taxon>Liliopsida</taxon>
        <taxon>Poales</taxon>
        <taxon>Poaceae</taxon>
        <taxon>BOP clade</taxon>
        <taxon>Pooideae</taxon>
        <taxon>Stipodae</taxon>
        <taxon>Brachypodieae</taxon>
        <taxon>Brachypodium</taxon>
    </lineage>
</organism>
<keyword evidence="4" id="KW-1185">Reference proteome</keyword>
<reference evidence="3" key="3">
    <citation type="submission" date="2018-08" db="UniProtKB">
        <authorList>
            <consortium name="EnsemblPlants"/>
        </authorList>
    </citation>
    <scope>IDENTIFICATION</scope>
    <source>
        <strain evidence="3">cv. Bd21</strain>
    </source>
</reference>
<dbReference type="Gramene" id="PNT60885">
    <property type="protein sequence ID" value="PNT60885"/>
    <property type="gene ID" value="BRADI_5g07630v3"/>
</dbReference>
<feature type="compositionally biased region" description="Basic and acidic residues" evidence="1">
    <location>
        <begin position="48"/>
        <end position="62"/>
    </location>
</feature>
<reference evidence="2 3" key="1">
    <citation type="journal article" date="2010" name="Nature">
        <title>Genome sequencing and analysis of the model grass Brachypodium distachyon.</title>
        <authorList>
            <consortium name="International Brachypodium Initiative"/>
        </authorList>
    </citation>
    <scope>NUCLEOTIDE SEQUENCE [LARGE SCALE GENOMIC DNA]</scope>
    <source>
        <strain evidence="2 3">Bd21</strain>
    </source>
</reference>
<reference evidence="2" key="2">
    <citation type="submission" date="2017-06" db="EMBL/GenBank/DDBJ databases">
        <title>WGS assembly of Brachypodium distachyon.</title>
        <authorList>
            <consortium name="The International Brachypodium Initiative"/>
            <person name="Lucas S."/>
            <person name="Harmon-Smith M."/>
            <person name="Lail K."/>
            <person name="Tice H."/>
            <person name="Grimwood J."/>
            <person name="Bruce D."/>
            <person name="Barry K."/>
            <person name="Shu S."/>
            <person name="Lindquist E."/>
            <person name="Wang M."/>
            <person name="Pitluck S."/>
            <person name="Vogel J.P."/>
            <person name="Garvin D.F."/>
            <person name="Mockler T.C."/>
            <person name="Schmutz J."/>
            <person name="Rokhsar D."/>
            <person name="Bevan M.W."/>
        </authorList>
    </citation>
    <scope>NUCLEOTIDE SEQUENCE</scope>
    <source>
        <strain evidence="2">Bd21</strain>
    </source>
</reference>
<dbReference type="EMBL" id="CM000884">
    <property type="protein sequence ID" value="PNT60885.1"/>
    <property type="molecule type" value="Genomic_DNA"/>
</dbReference>
<dbReference type="InParanoid" id="A0A2K2CFT2"/>
<feature type="region of interest" description="Disordered" evidence="1">
    <location>
        <begin position="14"/>
        <end position="62"/>
    </location>
</feature>
<dbReference type="AlphaFoldDB" id="A0A2K2CFT2"/>
<proteinExistence type="predicted"/>
<feature type="compositionally biased region" description="Basic residues" evidence="1">
    <location>
        <begin position="32"/>
        <end position="41"/>
    </location>
</feature>
<name>A0A2K2CFT2_BRADI</name>
<evidence type="ECO:0000313" key="4">
    <source>
        <dbReference type="Proteomes" id="UP000008810"/>
    </source>
</evidence>
<evidence type="ECO:0000256" key="1">
    <source>
        <dbReference type="SAM" id="MobiDB-lite"/>
    </source>
</evidence>
<feature type="compositionally biased region" description="Basic and acidic residues" evidence="1">
    <location>
        <begin position="21"/>
        <end position="31"/>
    </location>
</feature>
<dbReference type="EnsemblPlants" id="PNT60885">
    <property type="protein sequence ID" value="PNT60885"/>
    <property type="gene ID" value="BRADI_5g07630v3"/>
</dbReference>
<dbReference type="Proteomes" id="UP000008810">
    <property type="component" value="Chromosome 5"/>
</dbReference>
<evidence type="ECO:0000313" key="3">
    <source>
        <dbReference type="EnsemblPlants" id="PNT60885"/>
    </source>
</evidence>